<keyword evidence="12" id="KW-0325">Glycoprotein</keyword>
<evidence type="ECO:0000256" key="1">
    <source>
        <dbReference type="ARBA" id="ARBA00004479"/>
    </source>
</evidence>
<keyword evidence="9 14" id="KW-1133">Transmembrane helix</keyword>
<organism evidence="17 18">
    <name type="scientific">Senna tora</name>
    <dbReference type="NCBI Taxonomy" id="362788"/>
    <lineage>
        <taxon>Eukaryota</taxon>
        <taxon>Viridiplantae</taxon>
        <taxon>Streptophyta</taxon>
        <taxon>Embryophyta</taxon>
        <taxon>Tracheophyta</taxon>
        <taxon>Spermatophyta</taxon>
        <taxon>Magnoliopsida</taxon>
        <taxon>eudicotyledons</taxon>
        <taxon>Gunneridae</taxon>
        <taxon>Pentapetalae</taxon>
        <taxon>rosids</taxon>
        <taxon>fabids</taxon>
        <taxon>Fabales</taxon>
        <taxon>Fabaceae</taxon>
        <taxon>Caesalpinioideae</taxon>
        <taxon>Cassia clade</taxon>
        <taxon>Senna</taxon>
    </lineage>
</organism>
<evidence type="ECO:0000256" key="12">
    <source>
        <dbReference type="ARBA" id="ARBA00023180"/>
    </source>
</evidence>
<proteinExistence type="predicted"/>
<keyword evidence="17" id="KW-0418">Kinase</keyword>
<dbReference type="EMBL" id="JAAIUW010000002">
    <property type="protein sequence ID" value="KAF7840778.1"/>
    <property type="molecule type" value="Genomic_DNA"/>
</dbReference>
<comment type="caution">
    <text evidence="17">The sequence shown here is derived from an EMBL/GenBank/DDBJ whole genome shotgun (WGS) entry which is preliminary data.</text>
</comment>
<dbReference type="PROSITE" id="PS50011">
    <property type="entry name" value="PROTEIN_KINASE_DOM"/>
    <property type="match status" value="1"/>
</dbReference>
<dbReference type="Gene3D" id="1.10.510.10">
    <property type="entry name" value="Transferase(Phosphotransferase) domain 1"/>
    <property type="match status" value="1"/>
</dbReference>
<dbReference type="GO" id="GO:0004672">
    <property type="term" value="F:protein kinase activity"/>
    <property type="evidence" value="ECO:0007669"/>
    <property type="project" value="InterPro"/>
</dbReference>
<dbReference type="Pfam" id="PF00560">
    <property type="entry name" value="LRR_1"/>
    <property type="match status" value="2"/>
</dbReference>
<feature type="compositionally biased region" description="Low complexity" evidence="13">
    <location>
        <begin position="399"/>
        <end position="409"/>
    </location>
</feature>
<evidence type="ECO:0000256" key="5">
    <source>
        <dbReference type="ARBA" id="ARBA00022729"/>
    </source>
</evidence>
<dbReference type="InterPro" id="IPR011009">
    <property type="entry name" value="Kinase-like_dom_sf"/>
</dbReference>
<dbReference type="Pfam" id="PF08263">
    <property type="entry name" value="LRRNT_2"/>
    <property type="match status" value="1"/>
</dbReference>
<feature type="region of interest" description="Disordered" evidence="13">
    <location>
        <begin position="396"/>
        <end position="424"/>
    </location>
</feature>
<keyword evidence="2" id="KW-0597">Phosphoprotein</keyword>
<evidence type="ECO:0000256" key="8">
    <source>
        <dbReference type="ARBA" id="ARBA00022840"/>
    </source>
</evidence>
<evidence type="ECO:0000256" key="15">
    <source>
        <dbReference type="SAM" id="SignalP"/>
    </source>
</evidence>
<evidence type="ECO:0000256" key="13">
    <source>
        <dbReference type="SAM" id="MobiDB-lite"/>
    </source>
</evidence>
<keyword evidence="5 15" id="KW-0732">Signal</keyword>
<evidence type="ECO:0000256" key="10">
    <source>
        <dbReference type="ARBA" id="ARBA00023136"/>
    </source>
</evidence>
<keyword evidence="18" id="KW-1185">Reference proteome</keyword>
<dbReference type="GO" id="GO:0005524">
    <property type="term" value="F:ATP binding"/>
    <property type="evidence" value="ECO:0007669"/>
    <property type="project" value="UniProtKB-KW"/>
</dbReference>
<dbReference type="SUPFAM" id="SSF52058">
    <property type="entry name" value="L domain-like"/>
    <property type="match status" value="1"/>
</dbReference>
<dbReference type="InterPro" id="IPR000719">
    <property type="entry name" value="Prot_kinase_dom"/>
</dbReference>
<keyword evidence="7" id="KW-0547">Nucleotide-binding</keyword>
<keyword evidence="17" id="KW-0808">Transferase</keyword>
<dbReference type="SUPFAM" id="SSF56112">
    <property type="entry name" value="Protein kinase-like (PK-like)"/>
    <property type="match status" value="1"/>
</dbReference>
<dbReference type="InterPro" id="IPR046959">
    <property type="entry name" value="PRK1-6/SRF4-like"/>
</dbReference>
<evidence type="ECO:0000256" key="3">
    <source>
        <dbReference type="ARBA" id="ARBA00022614"/>
    </source>
</evidence>
<name>A0A834XC23_9FABA</name>
<dbReference type="InterPro" id="IPR001611">
    <property type="entry name" value="Leu-rich_rpt"/>
</dbReference>
<sequence length="751" mass="81702">MGFNSKNLHLGWKVLIFNLLLLLPSSFALTHDGILLLSFKYSILSDPLSVLENWNYRDETPCSWNGVTCTEIGITMDNRVTSLVLPNSQLLGSISEDVGMIQHLKILDLSNNFLNGSLPNSIFSNSSELQVLSLANNVISGEIPESIGESKSLQLLNLSDNAFDGFVPKSLTNLKNLTFVSLRSNYFSGKIPSGVFDSVLLQTLDLSSNLFNGSLPEDFDGGGLKYLNFSYNKISGTIPPSFGKKLPENAIIDLSFNNLSGPIPISLALLSQKTESFSGNPDLCGKPLKILCSIPSTLSNPPNSTTSPSSSSSPAIAAIPKTIDTTKNPNSSGTHNNPPNGLKPSTIAGIVVGDLAGVGILAIIILLVYQQRKQPHPETKNPKSSPIPCFFGSLKKTGESSASSESTSSEGDDQEKKTRVEMKGKEGKLVTVDGGETKMELETLLRATAYVVGTKGGSIVYRAVVEDGREYAVRRIGVGECVVERMKEFESHVRGIAKVRHRNLVRVRGFCWGEDEKLLICDYVPNGSLASICHRRTGSSSSTSSSSPMNNMSLEIRVKIARGVARGLAFLHDKKHVHGNLKPSNILLSSDMEPLISDFGLRRLLLLTHPHTANNSFRQSEDDAAGSGTHRYHSPYQAPEWFQHVKPTPKCDVYSYGVVLLELLTGRRLDSDLELLFAGGGGGSDGGGDVAEERQRVMRMADVAIRCGCDVEEREDVVWRCFELGFSCVSHVPHKRPSMKEVLHILEKIPC</sequence>
<dbReference type="FunFam" id="3.80.10.10:FF:000101">
    <property type="entry name" value="LRR receptor-like serine/threonine-protein kinase ERECTA"/>
    <property type="match status" value="1"/>
</dbReference>
<evidence type="ECO:0000313" key="17">
    <source>
        <dbReference type="EMBL" id="KAF7840778.1"/>
    </source>
</evidence>
<feature type="chain" id="PRO_5032785623" evidence="15">
    <location>
        <begin position="29"/>
        <end position="751"/>
    </location>
</feature>
<accession>A0A834XC23</accession>
<evidence type="ECO:0000256" key="7">
    <source>
        <dbReference type="ARBA" id="ARBA00022741"/>
    </source>
</evidence>
<feature type="domain" description="Protein kinase" evidence="16">
    <location>
        <begin position="446"/>
        <end position="747"/>
    </location>
</feature>
<dbReference type="Pfam" id="PF07714">
    <property type="entry name" value="PK_Tyr_Ser-Thr"/>
    <property type="match status" value="1"/>
</dbReference>
<dbReference type="Pfam" id="PF13855">
    <property type="entry name" value="LRR_8"/>
    <property type="match status" value="1"/>
</dbReference>
<dbReference type="Proteomes" id="UP000634136">
    <property type="component" value="Unassembled WGS sequence"/>
</dbReference>
<protein>
    <submittedName>
        <fullName evidence="17">Receptor protein kinase-like protein</fullName>
    </submittedName>
</protein>
<feature type="transmembrane region" description="Helical" evidence="14">
    <location>
        <begin position="347"/>
        <end position="369"/>
    </location>
</feature>
<evidence type="ECO:0000259" key="16">
    <source>
        <dbReference type="PROSITE" id="PS50011"/>
    </source>
</evidence>
<dbReference type="AlphaFoldDB" id="A0A834XC23"/>
<evidence type="ECO:0000313" key="18">
    <source>
        <dbReference type="Proteomes" id="UP000634136"/>
    </source>
</evidence>
<dbReference type="PANTHER" id="PTHR48007">
    <property type="entry name" value="LEUCINE-RICH REPEAT RECEPTOR-LIKE PROTEIN KINASE PXC1"/>
    <property type="match status" value="1"/>
</dbReference>
<reference evidence="17" key="1">
    <citation type="submission" date="2020-09" db="EMBL/GenBank/DDBJ databases">
        <title>Genome-Enabled Discovery of Anthraquinone Biosynthesis in Senna tora.</title>
        <authorList>
            <person name="Kang S.-H."/>
            <person name="Pandey R.P."/>
            <person name="Lee C.-M."/>
            <person name="Sim J.-S."/>
            <person name="Jeong J.-T."/>
            <person name="Choi B.-S."/>
            <person name="Jung M."/>
            <person name="Ginzburg D."/>
            <person name="Zhao K."/>
            <person name="Won S.Y."/>
            <person name="Oh T.-J."/>
            <person name="Yu Y."/>
            <person name="Kim N.-H."/>
            <person name="Lee O.R."/>
            <person name="Lee T.-H."/>
            <person name="Bashyal P."/>
            <person name="Kim T.-S."/>
            <person name="Lee W.-H."/>
            <person name="Kawkins C."/>
            <person name="Kim C.-K."/>
            <person name="Kim J.S."/>
            <person name="Ahn B.O."/>
            <person name="Rhee S.Y."/>
            <person name="Sohng J.K."/>
        </authorList>
    </citation>
    <scope>NUCLEOTIDE SEQUENCE</scope>
    <source>
        <tissue evidence="17">Leaf</tissue>
    </source>
</reference>
<keyword evidence="10 14" id="KW-0472">Membrane</keyword>
<keyword evidence="8" id="KW-0067">ATP-binding</keyword>
<dbReference type="FunFam" id="3.80.10.10:FF:000722">
    <property type="entry name" value="Leucine-rich repeat receptor-like protein kinase"/>
    <property type="match status" value="1"/>
</dbReference>
<gene>
    <name evidence="17" type="ORF">G2W53_003076</name>
</gene>
<evidence type="ECO:0000256" key="6">
    <source>
        <dbReference type="ARBA" id="ARBA00022737"/>
    </source>
</evidence>
<feature type="signal peptide" evidence="15">
    <location>
        <begin position="1"/>
        <end position="28"/>
    </location>
</feature>
<keyword evidence="4 14" id="KW-0812">Transmembrane</keyword>
<evidence type="ECO:0000256" key="9">
    <source>
        <dbReference type="ARBA" id="ARBA00022989"/>
    </source>
</evidence>
<dbReference type="InterPro" id="IPR001245">
    <property type="entry name" value="Ser-Thr/Tyr_kinase_cat_dom"/>
</dbReference>
<comment type="subcellular location">
    <subcellularLocation>
        <location evidence="1">Membrane</location>
        <topology evidence="1">Single-pass type I membrane protein</topology>
    </subcellularLocation>
</comment>
<dbReference type="GO" id="GO:0016020">
    <property type="term" value="C:membrane"/>
    <property type="evidence" value="ECO:0007669"/>
    <property type="project" value="UniProtKB-SubCell"/>
</dbReference>
<dbReference type="OrthoDB" id="346907at2759"/>
<evidence type="ECO:0000256" key="14">
    <source>
        <dbReference type="SAM" id="Phobius"/>
    </source>
</evidence>
<evidence type="ECO:0000256" key="2">
    <source>
        <dbReference type="ARBA" id="ARBA00022553"/>
    </source>
</evidence>
<evidence type="ECO:0000256" key="4">
    <source>
        <dbReference type="ARBA" id="ARBA00022692"/>
    </source>
</evidence>
<keyword evidence="6" id="KW-0677">Repeat</keyword>
<dbReference type="Gene3D" id="3.30.200.20">
    <property type="entry name" value="Phosphorylase Kinase, domain 1"/>
    <property type="match status" value="1"/>
</dbReference>
<dbReference type="InterPro" id="IPR013210">
    <property type="entry name" value="LRR_N_plant-typ"/>
</dbReference>
<keyword evidence="3" id="KW-0433">Leucine-rich repeat</keyword>
<evidence type="ECO:0000256" key="11">
    <source>
        <dbReference type="ARBA" id="ARBA00023170"/>
    </source>
</evidence>
<feature type="compositionally biased region" description="Basic and acidic residues" evidence="13">
    <location>
        <begin position="414"/>
        <end position="424"/>
    </location>
</feature>
<dbReference type="Gene3D" id="3.80.10.10">
    <property type="entry name" value="Ribonuclease Inhibitor"/>
    <property type="match status" value="2"/>
</dbReference>
<dbReference type="InterPro" id="IPR032675">
    <property type="entry name" value="LRR_dom_sf"/>
</dbReference>
<keyword evidence="11 17" id="KW-0675">Receptor</keyword>
<dbReference type="PANTHER" id="PTHR48007:SF47">
    <property type="entry name" value="PROTEIN KINASE DOMAIN-CONTAINING PROTEIN"/>
    <property type="match status" value="1"/>
</dbReference>